<feature type="chain" id="PRO_5039171026" evidence="1">
    <location>
        <begin position="30"/>
        <end position="170"/>
    </location>
</feature>
<dbReference type="AlphaFoldDB" id="A0A4Z0HL36"/>
<dbReference type="RefSeq" id="WP_135362024.1">
    <property type="nucleotide sequence ID" value="NZ_JBLVUM010000002.1"/>
</dbReference>
<evidence type="ECO:0000313" key="2">
    <source>
        <dbReference type="EMBL" id="TGB36417.1"/>
    </source>
</evidence>
<dbReference type="EMBL" id="RWKA01000025">
    <property type="protein sequence ID" value="TGB36417.1"/>
    <property type="molecule type" value="Genomic_DNA"/>
</dbReference>
<evidence type="ECO:0000313" key="3">
    <source>
        <dbReference type="Proteomes" id="UP000297792"/>
    </source>
</evidence>
<proteinExistence type="predicted"/>
<accession>A0A4Z0HL36</accession>
<dbReference type="PROSITE" id="PS51257">
    <property type="entry name" value="PROKAR_LIPOPROTEIN"/>
    <property type="match status" value="1"/>
</dbReference>
<feature type="signal peptide" evidence="1">
    <location>
        <begin position="1"/>
        <end position="29"/>
    </location>
</feature>
<protein>
    <submittedName>
        <fullName evidence="2">Uncharacterized protein</fullName>
    </submittedName>
</protein>
<dbReference type="Proteomes" id="UP000297792">
    <property type="component" value="Unassembled WGS sequence"/>
</dbReference>
<sequence>MNQARRWMPIGAALVLIGASCLQPLPTAAAQPDGFPDVSKFTEISGNFSRPGEVWNGYAFFRTPDGLNCAVGSTTWCKGDIPGLATEQKGVCAYVIQDNSRGTPPLAFSIEPADHLCPTSSDSLLDVGQKLTFPANNTTTCVVGENRMTACVNAQGAHGFVLQPSGSWTF</sequence>
<name>A0A4Z0HL36_MYCPR</name>
<keyword evidence="3" id="KW-1185">Reference proteome</keyword>
<gene>
    <name evidence="2" type="ORF">EJD98_29200</name>
</gene>
<keyword evidence="1" id="KW-0732">Signal</keyword>
<organism evidence="2 3">
    <name type="scientific">Mycolicibacterium peregrinum</name>
    <name type="common">Mycobacterium peregrinum</name>
    <dbReference type="NCBI Taxonomy" id="43304"/>
    <lineage>
        <taxon>Bacteria</taxon>
        <taxon>Bacillati</taxon>
        <taxon>Actinomycetota</taxon>
        <taxon>Actinomycetes</taxon>
        <taxon>Mycobacteriales</taxon>
        <taxon>Mycobacteriaceae</taxon>
        <taxon>Mycolicibacterium</taxon>
    </lineage>
</organism>
<comment type="caution">
    <text evidence="2">The sequence shown here is derived from an EMBL/GenBank/DDBJ whole genome shotgun (WGS) entry which is preliminary data.</text>
</comment>
<evidence type="ECO:0000256" key="1">
    <source>
        <dbReference type="SAM" id="SignalP"/>
    </source>
</evidence>
<reference evidence="2 3" key="1">
    <citation type="submission" date="2018-12" db="EMBL/GenBank/DDBJ databases">
        <title>Draft genome sequences of Mycolicibacterium peregrinum isolated from a pig with lymphadenitis and from soil on the same Japanese pig farm.</title>
        <authorList>
            <person name="Komatsu T."/>
            <person name="Ohya K."/>
            <person name="Sawai K."/>
            <person name="Odoi J.O."/>
            <person name="Otsu K."/>
            <person name="Ota A."/>
            <person name="Ito T."/>
            <person name="Kawai M."/>
            <person name="Maruyama F."/>
        </authorList>
    </citation>
    <scope>NUCLEOTIDE SEQUENCE [LARGE SCALE GENOMIC DNA]</scope>
    <source>
        <strain evidence="2 3">138</strain>
    </source>
</reference>